<dbReference type="Gramene" id="evm.model.03.51">
    <property type="protein sequence ID" value="cds.evm.model.03.51"/>
    <property type="gene ID" value="evm.TU.03.51"/>
</dbReference>
<dbReference type="EMBL" id="UZAU01000245">
    <property type="status" value="NOT_ANNOTATED_CDS"/>
    <property type="molecule type" value="Genomic_DNA"/>
</dbReference>
<evidence type="ECO:0000313" key="2">
    <source>
        <dbReference type="Proteomes" id="UP000596661"/>
    </source>
</evidence>
<name>A0A803P9B7_CANSA</name>
<accession>A0A803P9B7</accession>
<keyword evidence="2" id="KW-1185">Reference proteome</keyword>
<organism evidence="1 2">
    <name type="scientific">Cannabis sativa</name>
    <name type="common">Hemp</name>
    <name type="synonym">Marijuana</name>
    <dbReference type="NCBI Taxonomy" id="3483"/>
    <lineage>
        <taxon>Eukaryota</taxon>
        <taxon>Viridiplantae</taxon>
        <taxon>Streptophyta</taxon>
        <taxon>Embryophyta</taxon>
        <taxon>Tracheophyta</taxon>
        <taxon>Spermatophyta</taxon>
        <taxon>Magnoliopsida</taxon>
        <taxon>eudicotyledons</taxon>
        <taxon>Gunneridae</taxon>
        <taxon>Pentapetalae</taxon>
        <taxon>rosids</taxon>
        <taxon>fabids</taxon>
        <taxon>Rosales</taxon>
        <taxon>Cannabaceae</taxon>
        <taxon>Cannabis</taxon>
    </lineage>
</organism>
<evidence type="ECO:0000313" key="1">
    <source>
        <dbReference type="EnsemblPlants" id="cds.evm.model.03.51"/>
    </source>
</evidence>
<sequence length="68" mass="7489">MLEFSECAATDHGFGSDLIDDEDDGFVEMGLDFEEGLIEGNKVESLVVMIGDRIIDLDPFLVSKYKAS</sequence>
<dbReference type="Proteomes" id="UP000596661">
    <property type="component" value="Chromosome 3"/>
</dbReference>
<reference evidence="1" key="2">
    <citation type="submission" date="2021-03" db="UniProtKB">
        <authorList>
            <consortium name="EnsemblPlants"/>
        </authorList>
    </citation>
    <scope>IDENTIFICATION</scope>
</reference>
<dbReference type="AlphaFoldDB" id="A0A803P9B7"/>
<reference evidence="1" key="1">
    <citation type="submission" date="2018-11" db="EMBL/GenBank/DDBJ databases">
        <authorList>
            <person name="Grassa J C."/>
        </authorList>
    </citation>
    <scope>NUCLEOTIDE SEQUENCE [LARGE SCALE GENOMIC DNA]</scope>
</reference>
<dbReference type="EnsemblPlants" id="evm.model.03.51">
    <property type="protein sequence ID" value="cds.evm.model.03.51"/>
    <property type="gene ID" value="evm.TU.03.51"/>
</dbReference>
<protein>
    <submittedName>
        <fullName evidence="1">Uncharacterized protein</fullName>
    </submittedName>
</protein>
<proteinExistence type="predicted"/>